<evidence type="ECO:0000313" key="3">
    <source>
        <dbReference type="Proteomes" id="UP000324222"/>
    </source>
</evidence>
<proteinExistence type="predicted"/>
<feature type="compositionally biased region" description="Polar residues" evidence="1">
    <location>
        <begin position="1"/>
        <end position="14"/>
    </location>
</feature>
<dbReference type="AlphaFoldDB" id="A0A5B7JXN1"/>
<feature type="region of interest" description="Disordered" evidence="1">
    <location>
        <begin position="1"/>
        <end position="37"/>
    </location>
</feature>
<evidence type="ECO:0000313" key="2">
    <source>
        <dbReference type="EMBL" id="MPD00823.1"/>
    </source>
</evidence>
<evidence type="ECO:0000256" key="1">
    <source>
        <dbReference type="SAM" id="MobiDB-lite"/>
    </source>
</evidence>
<protein>
    <submittedName>
        <fullName evidence="2">Uncharacterized protein</fullName>
    </submittedName>
</protein>
<dbReference type="Proteomes" id="UP000324222">
    <property type="component" value="Unassembled WGS sequence"/>
</dbReference>
<reference evidence="2 3" key="1">
    <citation type="submission" date="2019-05" db="EMBL/GenBank/DDBJ databases">
        <title>Another draft genome of Portunus trituberculatus and its Hox gene families provides insights of decapod evolution.</title>
        <authorList>
            <person name="Jeong J.-H."/>
            <person name="Song I."/>
            <person name="Kim S."/>
            <person name="Choi T."/>
            <person name="Kim D."/>
            <person name="Ryu S."/>
            <person name="Kim W."/>
        </authorList>
    </citation>
    <scope>NUCLEOTIDE SEQUENCE [LARGE SCALE GENOMIC DNA]</scope>
    <source>
        <tissue evidence="2">Muscle</tissue>
    </source>
</reference>
<keyword evidence="3" id="KW-1185">Reference proteome</keyword>
<accession>A0A5B7JXN1</accession>
<sequence length="82" mass="9129">MLFRTLSSYTSYQTPYHHHQGNPTTPHPDQHHSPAKPHPSITLHCLCNLCLIPHHAPFSLCSASLATPSQPPHFAFAADRLL</sequence>
<gene>
    <name evidence="2" type="ORF">E2C01_096323</name>
</gene>
<dbReference type="EMBL" id="VSRR010124580">
    <property type="protein sequence ID" value="MPD00823.1"/>
    <property type="molecule type" value="Genomic_DNA"/>
</dbReference>
<comment type="caution">
    <text evidence="2">The sequence shown here is derived from an EMBL/GenBank/DDBJ whole genome shotgun (WGS) entry which is preliminary data.</text>
</comment>
<organism evidence="2 3">
    <name type="scientific">Portunus trituberculatus</name>
    <name type="common">Swimming crab</name>
    <name type="synonym">Neptunus trituberculatus</name>
    <dbReference type="NCBI Taxonomy" id="210409"/>
    <lineage>
        <taxon>Eukaryota</taxon>
        <taxon>Metazoa</taxon>
        <taxon>Ecdysozoa</taxon>
        <taxon>Arthropoda</taxon>
        <taxon>Crustacea</taxon>
        <taxon>Multicrustacea</taxon>
        <taxon>Malacostraca</taxon>
        <taxon>Eumalacostraca</taxon>
        <taxon>Eucarida</taxon>
        <taxon>Decapoda</taxon>
        <taxon>Pleocyemata</taxon>
        <taxon>Brachyura</taxon>
        <taxon>Eubrachyura</taxon>
        <taxon>Portunoidea</taxon>
        <taxon>Portunidae</taxon>
        <taxon>Portuninae</taxon>
        <taxon>Portunus</taxon>
    </lineage>
</organism>
<name>A0A5B7JXN1_PORTR</name>